<proteinExistence type="predicted"/>
<keyword evidence="2" id="KW-1185">Reference proteome</keyword>
<gene>
    <name evidence="1" type="ORF">BD310DRAFT_922580</name>
</gene>
<protein>
    <submittedName>
        <fullName evidence="1">Uncharacterized protein</fullName>
    </submittedName>
</protein>
<evidence type="ECO:0000313" key="2">
    <source>
        <dbReference type="Proteomes" id="UP000292082"/>
    </source>
</evidence>
<accession>A0A4Q9Q1N3</accession>
<evidence type="ECO:0000313" key="1">
    <source>
        <dbReference type="EMBL" id="TBU60484.1"/>
    </source>
</evidence>
<dbReference type="EMBL" id="ML145104">
    <property type="protein sequence ID" value="TBU60484.1"/>
    <property type="molecule type" value="Genomic_DNA"/>
</dbReference>
<dbReference type="AlphaFoldDB" id="A0A4Q9Q1N3"/>
<organism evidence="1 2">
    <name type="scientific">Dichomitus squalens</name>
    <dbReference type="NCBI Taxonomy" id="114155"/>
    <lineage>
        <taxon>Eukaryota</taxon>
        <taxon>Fungi</taxon>
        <taxon>Dikarya</taxon>
        <taxon>Basidiomycota</taxon>
        <taxon>Agaricomycotina</taxon>
        <taxon>Agaricomycetes</taxon>
        <taxon>Polyporales</taxon>
        <taxon>Polyporaceae</taxon>
        <taxon>Dichomitus</taxon>
    </lineage>
</organism>
<dbReference type="Proteomes" id="UP000292082">
    <property type="component" value="Unassembled WGS sequence"/>
</dbReference>
<name>A0A4Q9Q1N3_9APHY</name>
<reference evidence="1 2" key="1">
    <citation type="submission" date="2019-01" db="EMBL/GenBank/DDBJ databases">
        <title>Draft genome sequences of three monokaryotic isolates of the white-rot basidiomycete fungus Dichomitus squalens.</title>
        <authorList>
            <consortium name="DOE Joint Genome Institute"/>
            <person name="Lopez S.C."/>
            <person name="Andreopoulos B."/>
            <person name="Pangilinan J."/>
            <person name="Lipzen A."/>
            <person name="Riley R."/>
            <person name="Ahrendt S."/>
            <person name="Ng V."/>
            <person name="Barry K."/>
            <person name="Daum C."/>
            <person name="Grigoriev I.V."/>
            <person name="Hilden K.S."/>
            <person name="Makela M.R."/>
            <person name="de Vries R.P."/>
        </authorList>
    </citation>
    <scope>NUCLEOTIDE SEQUENCE [LARGE SCALE GENOMIC DNA]</scope>
    <source>
        <strain evidence="1 2">CBS 464.89</strain>
    </source>
</reference>
<sequence>MPEVCLTIPLLAACMAPLSCIRKETSRTAAVGGMSTILVPQGSVEWVRDRPGLMPSRISRV</sequence>